<keyword evidence="2" id="KW-1185">Reference proteome</keyword>
<sequence>MRAMLLRLDSAKLARLKEINEGHHQSFFESLRHT</sequence>
<protein>
    <submittedName>
        <fullName evidence="1">Uncharacterized protein</fullName>
    </submittedName>
</protein>
<dbReference type="Proteomes" id="UP000018144">
    <property type="component" value="Unassembled WGS sequence"/>
</dbReference>
<evidence type="ECO:0000313" key="2">
    <source>
        <dbReference type="Proteomes" id="UP000018144"/>
    </source>
</evidence>
<evidence type="ECO:0000313" key="1">
    <source>
        <dbReference type="EMBL" id="CCX08745.1"/>
    </source>
</evidence>
<dbReference type="AlphaFoldDB" id="U4L0J6"/>
<name>U4L0J6_PYROM</name>
<gene>
    <name evidence="1" type="ORF">PCON_08338</name>
</gene>
<dbReference type="EMBL" id="HF935429">
    <property type="protein sequence ID" value="CCX08745.1"/>
    <property type="molecule type" value="Genomic_DNA"/>
</dbReference>
<reference evidence="1 2" key="1">
    <citation type="journal article" date="2013" name="PLoS Genet.">
        <title>The genome and development-dependent transcriptomes of Pyronema confluens: a window into fungal evolution.</title>
        <authorList>
            <person name="Traeger S."/>
            <person name="Altegoer F."/>
            <person name="Freitag M."/>
            <person name="Gabaldon T."/>
            <person name="Kempken F."/>
            <person name="Kumar A."/>
            <person name="Marcet-Houben M."/>
            <person name="Poggeler S."/>
            <person name="Stajich J.E."/>
            <person name="Nowrousian M."/>
        </authorList>
    </citation>
    <scope>NUCLEOTIDE SEQUENCE [LARGE SCALE GENOMIC DNA]</scope>
    <source>
        <strain evidence="2">CBS 100304</strain>
        <tissue evidence="1">Vegetative mycelium</tissue>
    </source>
</reference>
<proteinExistence type="predicted"/>
<accession>U4L0J6</accession>
<organism evidence="1 2">
    <name type="scientific">Pyronema omphalodes (strain CBS 100304)</name>
    <name type="common">Pyronema confluens</name>
    <dbReference type="NCBI Taxonomy" id="1076935"/>
    <lineage>
        <taxon>Eukaryota</taxon>
        <taxon>Fungi</taxon>
        <taxon>Dikarya</taxon>
        <taxon>Ascomycota</taxon>
        <taxon>Pezizomycotina</taxon>
        <taxon>Pezizomycetes</taxon>
        <taxon>Pezizales</taxon>
        <taxon>Pyronemataceae</taxon>
        <taxon>Pyronema</taxon>
    </lineage>
</organism>